<gene>
    <name evidence="1" type="ORF">JOC73_002542</name>
</gene>
<reference evidence="1 2" key="1">
    <citation type="submission" date="2021-01" db="EMBL/GenBank/DDBJ databases">
        <title>Genomic Encyclopedia of Type Strains, Phase IV (KMG-IV): sequencing the most valuable type-strain genomes for metagenomic binning, comparative biology and taxonomic classification.</title>
        <authorList>
            <person name="Goeker M."/>
        </authorList>
    </citation>
    <scope>NUCLEOTIDE SEQUENCE [LARGE SCALE GENOMIC DNA]</scope>
    <source>
        <strain evidence="1 2">DSM 25890</strain>
    </source>
</reference>
<dbReference type="SFLD" id="SFLDG01129">
    <property type="entry name" value="C1.5:_HAD__Beta-PGM__Phosphata"/>
    <property type="match status" value="1"/>
</dbReference>
<evidence type="ECO:0000313" key="1">
    <source>
        <dbReference type="EMBL" id="MBM7615966.1"/>
    </source>
</evidence>
<dbReference type="RefSeq" id="WP_204403741.1">
    <property type="nucleotide sequence ID" value="NZ_JAFBEE010000021.1"/>
</dbReference>
<dbReference type="InterPro" id="IPR036412">
    <property type="entry name" value="HAD-like_sf"/>
</dbReference>
<dbReference type="EMBL" id="JAFBEE010000021">
    <property type="protein sequence ID" value="MBM7615966.1"/>
    <property type="molecule type" value="Genomic_DNA"/>
</dbReference>
<dbReference type="InterPro" id="IPR023198">
    <property type="entry name" value="PGP-like_dom2"/>
</dbReference>
<keyword evidence="2" id="KW-1185">Reference proteome</keyword>
<proteinExistence type="predicted"/>
<comment type="caution">
    <text evidence="1">The sequence shown here is derived from an EMBL/GenBank/DDBJ whole genome shotgun (WGS) entry which is preliminary data.</text>
</comment>
<dbReference type="InterPro" id="IPR050155">
    <property type="entry name" value="HAD-like_hydrolase_sf"/>
</dbReference>
<dbReference type="SUPFAM" id="SSF56784">
    <property type="entry name" value="HAD-like"/>
    <property type="match status" value="1"/>
</dbReference>
<organism evidence="1 2">
    <name type="scientific">Alkaliphilus hydrothermalis</name>
    <dbReference type="NCBI Taxonomy" id="1482730"/>
    <lineage>
        <taxon>Bacteria</taxon>
        <taxon>Bacillati</taxon>
        <taxon>Bacillota</taxon>
        <taxon>Clostridia</taxon>
        <taxon>Peptostreptococcales</taxon>
        <taxon>Natronincolaceae</taxon>
        <taxon>Alkaliphilus</taxon>
    </lineage>
</organism>
<dbReference type="PANTHER" id="PTHR43434">
    <property type="entry name" value="PHOSPHOGLYCOLATE PHOSPHATASE"/>
    <property type="match status" value="1"/>
</dbReference>
<name>A0ABS2NT05_9FIRM</name>
<dbReference type="Pfam" id="PF12710">
    <property type="entry name" value="HAD"/>
    <property type="match status" value="1"/>
</dbReference>
<protein>
    <submittedName>
        <fullName evidence="1">Phosphoglycolate phosphatase-like HAD superfamily hydrolase</fullName>
    </submittedName>
</protein>
<dbReference type="PANTHER" id="PTHR43434:SF1">
    <property type="entry name" value="PHOSPHOGLYCOLATE PHOSPHATASE"/>
    <property type="match status" value="1"/>
</dbReference>
<dbReference type="Gene3D" id="3.40.50.1000">
    <property type="entry name" value="HAD superfamily/HAD-like"/>
    <property type="match status" value="1"/>
</dbReference>
<dbReference type="InterPro" id="IPR023214">
    <property type="entry name" value="HAD_sf"/>
</dbReference>
<sequence length="219" mass="25335">MAALIFFDINGTIIKRDSRTDIPYQRAVDLFLDKDNAMEGVDTSARSDQDVFIEVLEKYNEEYTEEKWNEFLELYRQQLEDFKSTDVWRENADAVEFIQKLSKTDHKLSLISGELSIGAEYKLEKIGVWKHFPVGGFGEDGLRRFDIAETALKKAKAHFKDQYDELYIIGDTLLDIRTARHLGAKVISITTGSNTRKELEEENPDYIIDCFKEIEGVFL</sequence>
<accession>A0ABS2NT05</accession>
<dbReference type="Gene3D" id="1.10.150.240">
    <property type="entry name" value="Putative phosphatase, domain 2"/>
    <property type="match status" value="1"/>
</dbReference>
<dbReference type="Proteomes" id="UP001314796">
    <property type="component" value="Unassembled WGS sequence"/>
</dbReference>
<evidence type="ECO:0000313" key="2">
    <source>
        <dbReference type="Proteomes" id="UP001314796"/>
    </source>
</evidence>
<dbReference type="SFLD" id="SFLDS00003">
    <property type="entry name" value="Haloacid_Dehalogenase"/>
    <property type="match status" value="1"/>
</dbReference>